<feature type="region of interest" description="Disordered" evidence="1">
    <location>
        <begin position="98"/>
        <end position="148"/>
    </location>
</feature>
<dbReference type="KEGG" id="vai:BU251_01830"/>
<proteinExistence type="predicted"/>
<sequence>MRNKTALFFRYRHGLLLFAAGCLVFVFALTDAAQAQSAAEYSALTEAVAAAAAAKKEKPEGTGAEKRAGRESPTAADAAGEAVTKAYGEDGEAFSAKGDTLLKQLGGTPQADASAESSPRTAEPRMIEFEDRDGPAAGGGGKNGEAEIPAGQGIRVYLKDGHVVEGKLLEEADGRCQVQTGGVSLTYFKDEIQKTEKF</sequence>
<feature type="compositionally biased region" description="Basic and acidic residues" evidence="1">
    <location>
        <begin position="122"/>
        <end position="134"/>
    </location>
</feature>
<accession>A0A410P3H6</accession>
<gene>
    <name evidence="3" type="ORF">BU251_01830</name>
</gene>
<feature type="region of interest" description="Disordered" evidence="1">
    <location>
        <begin position="54"/>
        <end position="82"/>
    </location>
</feature>
<evidence type="ECO:0000256" key="2">
    <source>
        <dbReference type="SAM" id="SignalP"/>
    </source>
</evidence>
<dbReference type="AlphaFoldDB" id="A0A410P3H6"/>
<feature type="chain" id="PRO_5018965107" evidence="2">
    <location>
        <begin position="36"/>
        <end position="198"/>
    </location>
</feature>
<evidence type="ECO:0000313" key="4">
    <source>
        <dbReference type="Proteomes" id="UP000287243"/>
    </source>
</evidence>
<organism evidence="3 4">
    <name type="scientific">Velamenicoccus archaeovorus</name>
    <dbReference type="NCBI Taxonomy" id="1930593"/>
    <lineage>
        <taxon>Bacteria</taxon>
        <taxon>Pseudomonadati</taxon>
        <taxon>Candidatus Omnitrophota</taxon>
        <taxon>Candidatus Velamenicoccus</taxon>
    </lineage>
</organism>
<protein>
    <submittedName>
        <fullName evidence="3">Uncharacterized protein</fullName>
    </submittedName>
</protein>
<evidence type="ECO:0000256" key="1">
    <source>
        <dbReference type="SAM" id="MobiDB-lite"/>
    </source>
</evidence>
<dbReference type="Proteomes" id="UP000287243">
    <property type="component" value="Chromosome"/>
</dbReference>
<keyword evidence="2" id="KW-0732">Signal</keyword>
<keyword evidence="4" id="KW-1185">Reference proteome</keyword>
<reference evidence="3 4" key="1">
    <citation type="submission" date="2017-01" db="EMBL/GenBank/DDBJ databases">
        <title>First insights into the biology of 'candidatus Vampirococcus archaeovorus'.</title>
        <authorList>
            <person name="Kizina J."/>
            <person name="Jordan S."/>
            <person name="Stueber K."/>
            <person name="Reinhardt R."/>
            <person name="Harder J."/>
        </authorList>
    </citation>
    <scope>NUCLEOTIDE SEQUENCE [LARGE SCALE GENOMIC DNA]</scope>
    <source>
        <strain evidence="3 4">LiM</strain>
    </source>
</reference>
<dbReference type="EMBL" id="CP019384">
    <property type="protein sequence ID" value="QAT16554.1"/>
    <property type="molecule type" value="Genomic_DNA"/>
</dbReference>
<feature type="compositionally biased region" description="Basic and acidic residues" evidence="1">
    <location>
        <begin position="54"/>
        <end position="70"/>
    </location>
</feature>
<name>A0A410P3H6_VELA1</name>
<evidence type="ECO:0000313" key="3">
    <source>
        <dbReference type="EMBL" id="QAT16554.1"/>
    </source>
</evidence>
<feature type="signal peptide" evidence="2">
    <location>
        <begin position="1"/>
        <end position="35"/>
    </location>
</feature>